<dbReference type="InterPro" id="IPR007460">
    <property type="entry name" value="BrnT_toxin"/>
</dbReference>
<name>A0A2W4TGP2_9GAMM</name>
<evidence type="ECO:0000313" key="2">
    <source>
        <dbReference type="Proteomes" id="UP000249396"/>
    </source>
</evidence>
<dbReference type="InterPro" id="IPR038573">
    <property type="entry name" value="BrnT_sf"/>
</dbReference>
<reference evidence="1 2" key="1">
    <citation type="journal article" date="2018" name="Aquat. Microb. Ecol.">
        <title>Gammaproteobacterial methanotrophs dominate.</title>
        <authorList>
            <person name="Rissanen A.J."/>
            <person name="Saarenheimo J."/>
            <person name="Tiirola M."/>
            <person name="Peura S."/>
            <person name="Aalto S.L."/>
            <person name="Karvinen A."/>
            <person name="Nykanen H."/>
        </authorList>
    </citation>
    <scope>NUCLEOTIDE SEQUENCE [LARGE SCALE GENOMIC DNA]</scope>
    <source>
        <strain evidence="1">AMbin10</strain>
    </source>
</reference>
<proteinExistence type="predicted"/>
<dbReference type="EMBL" id="QJPH01000080">
    <property type="protein sequence ID" value="PZN86460.1"/>
    <property type="molecule type" value="Genomic_DNA"/>
</dbReference>
<sequence length="100" mass="11713">MCEYDFEWDVNKAIANKRKHGVSFEQASCVFLDPIALTVYDEAHSDYEERWNTLGLDSQGRLLVIAHTYQQTDPNRARVRLISARIATNKEQRCYEYKPN</sequence>
<dbReference type="Gene3D" id="3.10.450.530">
    <property type="entry name" value="Ribonuclease toxin, BrnT, of type II toxin-antitoxin system"/>
    <property type="match status" value="1"/>
</dbReference>
<evidence type="ECO:0000313" key="1">
    <source>
        <dbReference type="EMBL" id="PZN86460.1"/>
    </source>
</evidence>
<gene>
    <name evidence="1" type="ORF">DM484_00855</name>
</gene>
<evidence type="ECO:0008006" key="3">
    <source>
        <dbReference type="Google" id="ProtNLM"/>
    </source>
</evidence>
<organism evidence="1 2">
    <name type="scientific">Candidatus Methylumidiphilus alinenensis</name>
    <dbReference type="NCBI Taxonomy" id="2202197"/>
    <lineage>
        <taxon>Bacteria</taxon>
        <taxon>Pseudomonadati</taxon>
        <taxon>Pseudomonadota</taxon>
        <taxon>Gammaproteobacteria</taxon>
        <taxon>Methylococcales</taxon>
        <taxon>Candidatus Methylumidiphilus</taxon>
    </lineage>
</organism>
<accession>A0A2W4TGP2</accession>
<dbReference type="Pfam" id="PF04365">
    <property type="entry name" value="BrnT_toxin"/>
    <property type="match status" value="1"/>
</dbReference>
<dbReference type="AlphaFoldDB" id="A0A2W4TGP2"/>
<dbReference type="Proteomes" id="UP000249396">
    <property type="component" value="Unassembled WGS sequence"/>
</dbReference>
<comment type="caution">
    <text evidence="1">The sequence shown here is derived from an EMBL/GenBank/DDBJ whole genome shotgun (WGS) entry which is preliminary data.</text>
</comment>
<protein>
    <recommendedName>
        <fullName evidence="3">BrnT family toxin</fullName>
    </recommendedName>
</protein>